<organism evidence="3 4">
    <name type="scientific">Pseudaquabacterium pictum</name>
    <dbReference type="NCBI Taxonomy" id="2315236"/>
    <lineage>
        <taxon>Bacteria</taxon>
        <taxon>Pseudomonadati</taxon>
        <taxon>Pseudomonadota</taxon>
        <taxon>Betaproteobacteria</taxon>
        <taxon>Burkholderiales</taxon>
        <taxon>Sphaerotilaceae</taxon>
        <taxon>Pseudaquabacterium</taxon>
    </lineage>
</organism>
<keyword evidence="2" id="KW-0732">Signal</keyword>
<keyword evidence="4" id="KW-1185">Reference proteome</keyword>
<evidence type="ECO:0000313" key="3">
    <source>
        <dbReference type="EMBL" id="GCL64347.1"/>
    </source>
</evidence>
<comment type="caution">
    <text evidence="3">The sequence shown here is derived from an EMBL/GenBank/DDBJ whole genome shotgun (WGS) entry which is preliminary data.</text>
</comment>
<evidence type="ECO:0000313" key="4">
    <source>
        <dbReference type="Proteomes" id="UP000301751"/>
    </source>
</evidence>
<proteinExistence type="predicted"/>
<accession>A0A480AW65</accession>
<dbReference type="Proteomes" id="UP000301751">
    <property type="component" value="Unassembled WGS sequence"/>
</dbReference>
<feature type="compositionally biased region" description="Basic residues" evidence="1">
    <location>
        <begin position="89"/>
        <end position="109"/>
    </location>
</feature>
<reference evidence="4" key="1">
    <citation type="submission" date="2019-03" db="EMBL/GenBank/DDBJ databases">
        <title>Aquabacterium pictum sp.nov., the first bacteriochlorophyll a-containing freshwater bacterium in the genus Aquabacterium of the class Betaproteobacteria.</title>
        <authorList>
            <person name="Hirose S."/>
            <person name="Tank M."/>
            <person name="Hara E."/>
            <person name="Tamaki H."/>
            <person name="Takaichi S."/>
            <person name="Haruta S."/>
            <person name="Hanada S."/>
        </authorList>
    </citation>
    <scope>NUCLEOTIDE SEQUENCE [LARGE SCALE GENOMIC DNA]</scope>
    <source>
        <strain evidence="4">W35</strain>
    </source>
</reference>
<dbReference type="EMBL" id="BJCL01000009">
    <property type="protein sequence ID" value="GCL64347.1"/>
    <property type="molecule type" value="Genomic_DNA"/>
</dbReference>
<evidence type="ECO:0000256" key="1">
    <source>
        <dbReference type="SAM" id="MobiDB-lite"/>
    </source>
</evidence>
<feature type="region of interest" description="Disordered" evidence="1">
    <location>
        <begin position="71"/>
        <end position="109"/>
    </location>
</feature>
<feature type="chain" id="PRO_5019783685" description="Tat pathway signal protein" evidence="2">
    <location>
        <begin position="24"/>
        <end position="109"/>
    </location>
</feature>
<feature type="signal peptide" evidence="2">
    <location>
        <begin position="1"/>
        <end position="23"/>
    </location>
</feature>
<protein>
    <recommendedName>
        <fullName evidence="5">Tat pathway signal protein</fullName>
    </recommendedName>
</protein>
<sequence>MMRNTSRRTGLFRAALAATGAMAAMALATPPERGASATSASESIQAKRVADMQGNSRQAAAIERAAWLRAGRGTWRPPGYPRPGDSVRQHARKAAARRNKVRARRAARG</sequence>
<evidence type="ECO:0000256" key="2">
    <source>
        <dbReference type="SAM" id="SignalP"/>
    </source>
</evidence>
<name>A0A480AW65_9BURK</name>
<dbReference type="AlphaFoldDB" id="A0A480AW65"/>
<dbReference type="InterPro" id="IPR006311">
    <property type="entry name" value="TAT_signal"/>
</dbReference>
<evidence type="ECO:0008006" key="5">
    <source>
        <dbReference type="Google" id="ProtNLM"/>
    </source>
</evidence>
<gene>
    <name evidence="3" type="ORF">AQPW35_34280</name>
</gene>
<feature type="region of interest" description="Disordered" evidence="1">
    <location>
        <begin position="30"/>
        <end position="57"/>
    </location>
</feature>
<dbReference type="PROSITE" id="PS51318">
    <property type="entry name" value="TAT"/>
    <property type="match status" value="1"/>
</dbReference>